<dbReference type="AlphaFoldDB" id="A0AA38LT05"/>
<keyword evidence="1" id="KW-0732">Signal</keyword>
<reference evidence="2" key="1">
    <citation type="journal article" date="2022" name="G3 (Bethesda)">
        <title>High quality genome of the basidiomycete yeast Dioszegia hungarica PDD-24b-2 isolated from cloud water.</title>
        <authorList>
            <person name="Jarrige D."/>
            <person name="Haridas S."/>
            <person name="Bleykasten-Grosshans C."/>
            <person name="Joly M."/>
            <person name="Nadalig T."/>
            <person name="Sancelme M."/>
            <person name="Vuilleumier S."/>
            <person name="Grigoriev I.V."/>
            <person name="Amato P."/>
            <person name="Bringel F."/>
        </authorList>
    </citation>
    <scope>NUCLEOTIDE SEQUENCE</scope>
    <source>
        <strain evidence="2">PDD-24b-2</strain>
    </source>
</reference>
<accession>A0AA38LT05</accession>
<keyword evidence="3" id="KW-1185">Reference proteome</keyword>
<proteinExistence type="predicted"/>
<feature type="signal peptide" evidence="1">
    <location>
        <begin position="1"/>
        <end position="21"/>
    </location>
</feature>
<evidence type="ECO:0000313" key="2">
    <source>
        <dbReference type="EMBL" id="KAI9634198.1"/>
    </source>
</evidence>
<dbReference type="Proteomes" id="UP001164286">
    <property type="component" value="Unassembled WGS sequence"/>
</dbReference>
<dbReference type="GeneID" id="77729533"/>
<comment type="caution">
    <text evidence="2">The sequence shown here is derived from an EMBL/GenBank/DDBJ whole genome shotgun (WGS) entry which is preliminary data.</text>
</comment>
<feature type="chain" id="PRO_5041400049" evidence="1">
    <location>
        <begin position="22"/>
        <end position="145"/>
    </location>
</feature>
<dbReference type="RefSeq" id="XP_052943975.1">
    <property type="nucleotide sequence ID" value="XM_053090328.1"/>
</dbReference>
<protein>
    <submittedName>
        <fullName evidence="2">Uncharacterized protein</fullName>
    </submittedName>
</protein>
<dbReference type="EMBL" id="JAKWFO010000008">
    <property type="protein sequence ID" value="KAI9634198.1"/>
    <property type="molecule type" value="Genomic_DNA"/>
</dbReference>
<evidence type="ECO:0000256" key="1">
    <source>
        <dbReference type="SAM" id="SignalP"/>
    </source>
</evidence>
<name>A0AA38LT05_9TREE</name>
<evidence type="ECO:0000313" key="3">
    <source>
        <dbReference type="Proteomes" id="UP001164286"/>
    </source>
</evidence>
<gene>
    <name evidence="2" type="ORF">MKK02DRAFT_38871</name>
</gene>
<organism evidence="2 3">
    <name type="scientific">Dioszegia hungarica</name>
    <dbReference type="NCBI Taxonomy" id="4972"/>
    <lineage>
        <taxon>Eukaryota</taxon>
        <taxon>Fungi</taxon>
        <taxon>Dikarya</taxon>
        <taxon>Basidiomycota</taxon>
        <taxon>Agaricomycotina</taxon>
        <taxon>Tremellomycetes</taxon>
        <taxon>Tremellales</taxon>
        <taxon>Bulleribasidiaceae</taxon>
        <taxon>Dioszegia</taxon>
    </lineage>
</organism>
<sequence>MLLSPIFGLLATLALLPSALCEMTERQAEARLIVRKDRGTRGEGVEFYHGFRYRAHPGIRFALDKEGYPMEQSFQIKYKNDKGEAQSAECHYDGKMDEDGSLAVFVIGNGDSYMSPCWHNHGVQMMCDPAPSCQPNGVTDFSPSF</sequence>